<feature type="chain" id="PRO_5042621275" description="Aspartate 1-decarboxylase beta chain" evidence="1 4">
    <location>
        <begin position="1"/>
        <end position="25"/>
    </location>
</feature>
<dbReference type="GO" id="GO:0015940">
    <property type="term" value="P:pantothenate biosynthetic process"/>
    <property type="evidence" value="ECO:0007669"/>
    <property type="project" value="UniProtKB-UniRule"/>
</dbReference>
<keyword evidence="1 2" id="KW-0704">Schiff base</keyword>
<evidence type="ECO:0000256" key="2">
    <source>
        <dbReference type="PIRSR" id="PIRSR006246-1"/>
    </source>
</evidence>
<dbReference type="Gene3D" id="2.40.40.20">
    <property type="match status" value="1"/>
</dbReference>
<dbReference type="Proteomes" id="UP000287394">
    <property type="component" value="Chromosome"/>
</dbReference>
<feature type="modified residue" description="Pyruvic acid (Ser)" evidence="1 3">
    <location>
        <position position="26"/>
    </location>
</feature>
<evidence type="ECO:0000313" key="6">
    <source>
        <dbReference type="Proteomes" id="UP000287394"/>
    </source>
</evidence>
<keyword evidence="1" id="KW-0210">Decarboxylase</keyword>
<dbReference type="PANTHER" id="PTHR21012">
    <property type="entry name" value="ASPARTATE 1-DECARBOXYLASE"/>
    <property type="match status" value="1"/>
</dbReference>
<comment type="similarity">
    <text evidence="1">Belongs to the PanD family.</text>
</comment>
<dbReference type="NCBIfam" id="TIGR00223">
    <property type="entry name" value="panD"/>
    <property type="match status" value="1"/>
</dbReference>
<accession>A0A402CXF4</accession>
<sequence length="115" mass="12539">MQLRQLLKSKIHRATVTEADLSYIGSITIDSLLLEAVDLWTGELVHVWNVTNGERFTTYALAGEPGSGIIRINGAGAHKARVGDVVIVASFLLSDEPVVPKAILVDEDNRFVKNL</sequence>
<dbReference type="PIRSF" id="PIRSF006246">
    <property type="entry name" value="Asp_decarbox"/>
    <property type="match status" value="1"/>
</dbReference>
<feature type="binding site" evidence="1">
    <location>
        <position position="58"/>
    </location>
    <ligand>
        <name>substrate</name>
    </ligand>
</feature>
<comment type="caution">
    <text evidence="1">Lacks conserved residue(s) required for the propagation of feature annotation.</text>
</comment>
<comment type="function">
    <text evidence="1">Catalyzes the pyruvoyl-dependent decarboxylation of aspartate to produce beta-alanine.</text>
</comment>
<dbReference type="InterPro" id="IPR003190">
    <property type="entry name" value="Asp_decarbox"/>
</dbReference>
<proteinExistence type="inferred from homology"/>
<comment type="cofactor">
    <cofactor evidence="1 2">
        <name>pyruvate</name>
        <dbReference type="ChEBI" id="CHEBI:15361"/>
    </cofactor>
    <text evidence="1 2">Binds 1 pyruvoyl group covalently per subunit.</text>
</comment>
<dbReference type="InterPro" id="IPR009010">
    <property type="entry name" value="Asp_de-COase-like_dom_sf"/>
</dbReference>
<name>A0A402CXF4_9BACT</name>
<dbReference type="PANTHER" id="PTHR21012:SF0">
    <property type="entry name" value="ASPARTATE 1-DECARBOXYLASE"/>
    <property type="match status" value="1"/>
</dbReference>
<keyword evidence="1" id="KW-0566">Pantothenate biosynthesis</keyword>
<reference evidence="5 6" key="1">
    <citation type="journal article" date="2019" name="Int. J. Syst. Evol. Microbiol.">
        <title>Capsulimonas corticalis gen. nov., sp. nov., an aerobic capsulated bacterium, of a novel bacterial order, Capsulimonadales ord. nov., of the class Armatimonadia of the phylum Armatimonadetes.</title>
        <authorList>
            <person name="Li J."/>
            <person name="Kudo C."/>
            <person name="Tonouchi A."/>
        </authorList>
    </citation>
    <scope>NUCLEOTIDE SEQUENCE [LARGE SCALE GENOMIC DNA]</scope>
    <source>
        <strain evidence="5 6">AX-7</strain>
    </source>
</reference>
<feature type="active site" description="Schiff-base intermediate with substrate; via pyruvic acid" evidence="1 2">
    <location>
        <position position="26"/>
    </location>
</feature>
<comment type="subunit">
    <text evidence="1">Heterooctamer of four alpha and four beta subunits.</text>
</comment>
<dbReference type="AlphaFoldDB" id="A0A402CXF4"/>
<comment type="catalytic activity">
    <reaction evidence="1">
        <text>L-aspartate + H(+) = beta-alanine + CO2</text>
        <dbReference type="Rhea" id="RHEA:19497"/>
        <dbReference type="ChEBI" id="CHEBI:15378"/>
        <dbReference type="ChEBI" id="CHEBI:16526"/>
        <dbReference type="ChEBI" id="CHEBI:29991"/>
        <dbReference type="ChEBI" id="CHEBI:57966"/>
        <dbReference type="EC" id="4.1.1.11"/>
    </reaction>
</comment>
<keyword evidence="1" id="KW-0456">Lyase</keyword>
<keyword evidence="1 2" id="KW-0670">Pyruvate</keyword>
<dbReference type="GO" id="GO:0004068">
    <property type="term" value="F:aspartate 1-decarboxylase activity"/>
    <property type="evidence" value="ECO:0007669"/>
    <property type="project" value="UniProtKB-UniRule"/>
</dbReference>
<evidence type="ECO:0000256" key="4">
    <source>
        <dbReference type="PIRSR" id="PIRSR006246-5"/>
    </source>
</evidence>
<evidence type="ECO:0000256" key="3">
    <source>
        <dbReference type="PIRSR" id="PIRSR006246-3"/>
    </source>
</evidence>
<keyword evidence="6" id="KW-1185">Reference proteome</keyword>
<dbReference type="OrthoDB" id="9803983at2"/>
<organism evidence="5 6">
    <name type="scientific">Capsulimonas corticalis</name>
    <dbReference type="NCBI Taxonomy" id="2219043"/>
    <lineage>
        <taxon>Bacteria</taxon>
        <taxon>Bacillati</taxon>
        <taxon>Armatimonadota</taxon>
        <taxon>Armatimonadia</taxon>
        <taxon>Capsulimonadales</taxon>
        <taxon>Capsulimonadaceae</taxon>
        <taxon>Capsulimonas</taxon>
    </lineage>
</organism>
<evidence type="ECO:0000256" key="1">
    <source>
        <dbReference type="HAMAP-Rule" id="MF_00446"/>
    </source>
</evidence>
<protein>
    <recommendedName>
        <fullName evidence="1">Aspartate 1-decarboxylase</fullName>
        <ecNumber evidence="1">4.1.1.11</ecNumber>
    </recommendedName>
    <alternativeName>
        <fullName evidence="1">Aspartate alpha-decarboxylase</fullName>
    </alternativeName>
    <component>
        <recommendedName>
            <fullName evidence="1">Aspartate 1-decarboxylase beta chain</fullName>
        </recommendedName>
    </component>
    <component>
        <recommendedName>
            <fullName evidence="1">Aspartate 1-decarboxylase alpha chain</fullName>
        </recommendedName>
    </component>
</protein>
<dbReference type="RefSeq" id="WP_119322221.1">
    <property type="nucleotide sequence ID" value="NZ_AP025739.1"/>
</dbReference>
<dbReference type="GO" id="GO:0005829">
    <property type="term" value="C:cytosol"/>
    <property type="evidence" value="ECO:0007669"/>
    <property type="project" value="TreeGrafter"/>
</dbReference>
<dbReference type="HAMAP" id="MF_00446">
    <property type="entry name" value="PanD"/>
    <property type="match status" value="1"/>
</dbReference>
<comment type="PTM">
    <text evidence="1 3">Is synthesized initially as an inactive proenzyme, which is activated by self-cleavage at a specific serine bond to produce a beta-subunit with a hydroxyl group at its C-terminus and an alpha-subunit with a pyruvoyl group at its N-terminus.</text>
</comment>
<dbReference type="SUPFAM" id="SSF50692">
    <property type="entry name" value="ADC-like"/>
    <property type="match status" value="1"/>
</dbReference>
<dbReference type="FunCoup" id="A0A402CXF4">
    <property type="interactions" value="209"/>
</dbReference>
<keyword evidence="1" id="KW-0963">Cytoplasm</keyword>
<feature type="chain" id="PRO_5042621274" description="Aspartate 1-decarboxylase alpha chain" evidence="1 4">
    <location>
        <begin position="26"/>
        <end position="115"/>
    </location>
</feature>
<dbReference type="GO" id="GO:0006523">
    <property type="term" value="P:alanine biosynthetic process"/>
    <property type="evidence" value="ECO:0007669"/>
    <property type="project" value="InterPro"/>
</dbReference>
<comment type="pathway">
    <text evidence="1">Cofactor biosynthesis; (R)-pantothenate biosynthesis; beta-alanine from L-aspartate: step 1/1.</text>
</comment>
<dbReference type="EMBL" id="AP025739">
    <property type="protein sequence ID" value="BDI32296.1"/>
    <property type="molecule type" value="Genomic_DNA"/>
</dbReference>
<evidence type="ECO:0000313" key="5">
    <source>
        <dbReference type="EMBL" id="BDI32296.1"/>
    </source>
</evidence>
<keyword evidence="1" id="KW-0865">Zymogen</keyword>
<dbReference type="Pfam" id="PF02261">
    <property type="entry name" value="Asp_decarbox"/>
    <property type="match status" value="1"/>
</dbReference>
<gene>
    <name evidence="1 5" type="primary">panD</name>
    <name evidence="5" type="ORF">CCAX7_43470</name>
</gene>
<dbReference type="EC" id="4.1.1.11" evidence="1"/>
<dbReference type="CDD" id="cd06919">
    <property type="entry name" value="Asp_decarbox"/>
    <property type="match status" value="1"/>
</dbReference>
<keyword evidence="1" id="KW-0068">Autocatalytic cleavage</keyword>
<feature type="active site" description="Proton donor" evidence="1 2">
    <location>
        <position position="59"/>
    </location>
</feature>
<dbReference type="KEGG" id="ccot:CCAX7_43470"/>
<comment type="subcellular location">
    <subcellularLocation>
        <location evidence="1">Cytoplasm</location>
    </subcellularLocation>
</comment>